<dbReference type="HOGENOM" id="CLU_1934900_0_0_0"/>
<dbReference type="Proteomes" id="UP000027982">
    <property type="component" value="Chromosome"/>
</dbReference>
<reference evidence="1 2" key="1">
    <citation type="journal article" date="2014" name="PLoS ONE">
        <title>The first complete genome sequence of the class fimbriimonadia in the phylum armatimonadetes.</title>
        <authorList>
            <person name="Hu Z.Y."/>
            <person name="Wang Y.Z."/>
            <person name="Im W.T."/>
            <person name="Wang S.Y."/>
            <person name="Zhao G.P."/>
            <person name="Zheng H.J."/>
            <person name="Quan Z.X."/>
        </authorList>
    </citation>
    <scope>NUCLEOTIDE SEQUENCE [LARGE SCALE GENOMIC DNA]</scope>
    <source>
        <strain evidence="1">Gsoil 348</strain>
    </source>
</reference>
<evidence type="ECO:0000313" key="2">
    <source>
        <dbReference type="Proteomes" id="UP000027982"/>
    </source>
</evidence>
<sequence length="130" mass="14760">MSGIGSFPIVLAAFTFFDGVRSRPLTSDRPAFDPTSPFFAALIYVDFRLHLLRHTFCSFRIAHGWHKAQFFVLRSGHRAHVEIAKQDAYKSIMASDEKGTSDHRIGYEMLGLHNHRRFAPPGKYIPVLGK</sequence>
<proteinExistence type="predicted"/>
<evidence type="ECO:0000313" key="1">
    <source>
        <dbReference type="EMBL" id="AIE85329.1"/>
    </source>
</evidence>
<name>A0A068NUN4_FIMGI</name>
<organism evidence="1 2">
    <name type="scientific">Fimbriimonas ginsengisoli Gsoil 348</name>
    <dbReference type="NCBI Taxonomy" id="661478"/>
    <lineage>
        <taxon>Bacteria</taxon>
        <taxon>Bacillati</taxon>
        <taxon>Armatimonadota</taxon>
        <taxon>Fimbriimonadia</taxon>
        <taxon>Fimbriimonadales</taxon>
        <taxon>Fimbriimonadaceae</taxon>
        <taxon>Fimbriimonas</taxon>
    </lineage>
</organism>
<protein>
    <submittedName>
        <fullName evidence="1">Uncharacterized protein</fullName>
    </submittedName>
</protein>
<accession>A0A068NUN4</accession>
<gene>
    <name evidence="1" type="ORF">OP10G_1961</name>
</gene>
<dbReference type="KEGG" id="fgi:OP10G_1961"/>
<keyword evidence="2" id="KW-1185">Reference proteome</keyword>
<dbReference type="EMBL" id="CP007139">
    <property type="protein sequence ID" value="AIE85329.1"/>
    <property type="molecule type" value="Genomic_DNA"/>
</dbReference>
<dbReference type="AlphaFoldDB" id="A0A068NUN4"/>